<reference evidence="2" key="2">
    <citation type="submission" date="2020-05" db="UniProtKB">
        <authorList>
            <consortium name="EnsemblMetazoa"/>
        </authorList>
    </citation>
    <scope>IDENTIFICATION</scope>
    <source>
        <strain evidence="2">IAEA</strain>
    </source>
</reference>
<reference evidence="3" key="1">
    <citation type="submission" date="2014-03" db="EMBL/GenBank/DDBJ databases">
        <authorList>
            <person name="Aksoy S."/>
            <person name="Warren W."/>
            <person name="Wilson R.K."/>
        </authorList>
    </citation>
    <scope>NUCLEOTIDE SEQUENCE [LARGE SCALE GENOMIC DNA]</scope>
    <source>
        <strain evidence="3">IAEA</strain>
    </source>
</reference>
<evidence type="ECO:0000313" key="3">
    <source>
        <dbReference type="Proteomes" id="UP000091820"/>
    </source>
</evidence>
<evidence type="ECO:0000256" key="1">
    <source>
        <dbReference type="SAM" id="Phobius"/>
    </source>
</evidence>
<dbReference type="VEuPathDB" id="VectorBase:GBRI021403"/>
<keyword evidence="1" id="KW-1133">Transmembrane helix</keyword>
<protein>
    <submittedName>
        <fullName evidence="2">Uncharacterized protein</fullName>
    </submittedName>
</protein>
<feature type="transmembrane region" description="Helical" evidence="1">
    <location>
        <begin position="84"/>
        <end position="101"/>
    </location>
</feature>
<keyword evidence="1" id="KW-0812">Transmembrane</keyword>
<sequence length="113" mass="13103">MATWHWQHGIGNMTLAASRSQHSIYKARSTIRGDLLHNCREWTFRDFLIVLFENALKNFWYKSCALISTIVLLLRSYVINAECMHHLLALFAIILGTWLVTREVSSSASQYML</sequence>
<keyword evidence="3" id="KW-1185">Reference proteome</keyword>
<accession>A0A1A9WIV7</accession>
<evidence type="ECO:0000313" key="2">
    <source>
        <dbReference type="EnsemblMetazoa" id="GBRI021403-PA"/>
    </source>
</evidence>
<name>A0A1A9WIV7_9MUSC</name>
<keyword evidence="1" id="KW-0472">Membrane</keyword>
<organism evidence="2 3">
    <name type="scientific">Glossina brevipalpis</name>
    <dbReference type="NCBI Taxonomy" id="37001"/>
    <lineage>
        <taxon>Eukaryota</taxon>
        <taxon>Metazoa</taxon>
        <taxon>Ecdysozoa</taxon>
        <taxon>Arthropoda</taxon>
        <taxon>Hexapoda</taxon>
        <taxon>Insecta</taxon>
        <taxon>Pterygota</taxon>
        <taxon>Neoptera</taxon>
        <taxon>Endopterygota</taxon>
        <taxon>Diptera</taxon>
        <taxon>Brachycera</taxon>
        <taxon>Muscomorpha</taxon>
        <taxon>Hippoboscoidea</taxon>
        <taxon>Glossinidae</taxon>
        <taxon>Glossina</taxon>
    </lineage>
</organism>
<dbReference type="AlphaFoldDB" id="A0A1A9WIV7"/>
<dbReference type="EnsemblMetazoa" id="GBRI021403-RA">
    <property type="protein sequence ID" value="GBRI021403-PA"/>
    <property type="gene ID" value="GBRI021403"/>
</dbReference>
<dbReference type="Proteomes" id="UP000091820">
    <property type="component" value="Unassembled WGS sequence"/>
</dbReference>
<proteinExistence type="predicted"/>